<sequence length="198" mass="21636">MREQFRPTDGALALRWTHEPGPRPVRAVAPPARGRDRAPLHLAERSPQEELRGAATAIVHLVTEVLAGTRTLHHLSRRAAPEVCHVLAAHPLPLASGARTAPPRVLTTWLQEPAPDVAETGAVVVLAGHVQALALRLERHRGRWRCTALETTTPPQHAGRSTTSRPRPPAPVSPPTPRPRPSKRPQPRAANPPRRRDT</sequence>
<feature type="compositionally biased region" description="Basic and acidic residues" evidence="1">
    <location>
        <begin position="33"/>
        <end position="46"/>
    </location>
</feature>
<proteinExistence type="predicted"/>
<accession>A0ABP7WL50</accession>
<organism evidence="2 3">
    <name type="scientific">Actinomadura miaoliensis</name>
    <dbReference type="NCBI Taxonomy" id="430685"/>
    <lineage>
        <taxon>Bacteria</taxon>
        <taxon>Bacillati</taxon>
        <taxon>Actinomycetota</taxon>
        <taxon>Actinomycetes</taxon>
        <taxon>Streptosporangiales</taxon>
        <taxon>Thermomonosporaceae</taxon>
        <taxon>Actinomadura</taxon>
    </lineage>
</organism>
<protein>
    <submittedName>
        <fullName evidence="2">Uncharacterized protein</fullName>
    </submittedName>
</protein>
<evidence type="ECO:0000256" key="1">
    <source>
        <dbReference type="SAM" id="MobiDB-lite"/>
    </source>
</evidence>
<evidence type="ECO:0000313" key="3">
    <source>
        <dbReference type="Proteomes" id="UP001500683"/>
    </source>
</evidence>
<reference evidence="3" key="1">
    <citation type="journal article" date="2019" name="Int. J. Syst. Evol. Microbiol.">
        <title>The Global Catalogue of Microorganisms (GCM) 10K type strain sequencing project: providing services to taxonomists for standard genome sequencing and annotation.</title>
        <authorList>
            <consortium name="The Broad Institute Genomics Platform"/>
            <consortium name="The Broad Institute Genome Sequencing Center for Infectious Disease"/>
            <person name="Wu L."/>
            <person name="Ma J."/>
        </authorList>
    </citation>
    <scope>NUCLEOTIDE SEQUENCE [LARGE SCALE GENOMIC DNA]</scope>
    <source>
        <strain evidence="3">JCM 16702</strain>
    </source>
</reference>
<dbReference type="Proteomes" id="UP001500683">
    <property type="component" value="Unassembled WGS sequence"/>
</dbReference>
<dbReference type="EMBL" id="BAAAZG010000047">
    <property type="protein sequence ID" value="GAA4091360.1"/>
    <property type="molecule type" value="Genomic_DNA"/>
</dbReference>
<feature type="compositionally biased region" description="Pro residues" evidence="1">
    <location>
        <begin position="166"/>
        <end position="179"/>
    </location>
</feature>
<evidence type="ECO:0000313" key="2">
    <source>
        <dbReference type="EMBL" id="GAA4091360.1"/>
    </source>
</evidence>
<dbReference type="InterPro" id="IPR045596">
    <property type="entry name" value="DUF6459"/>
</dbReference>
<feature type="region of interest" description="Disordered" evidence="1">
    <location>
        <begin position="17"/>
        <end position="46"/>
    </location>
</feature>
<dbReference type="RefSeq" id="WP_344954413.1">
    <property type="nucleotide sequence ID" value="NZ_BAAAZG010000047.1"/>
</dbReference>
<keyword evidence="3" id="KW-1185">Reference proteome</keyword>
<comment type="caution">
    <text evidence="2">The sequence shown here is derived from an EMBL/GenBank/DDBJ whole genome shotgun (WGS) entry which is preliminary data.</text>
</comment>
<dbReference type="Pfam" id="PF20060">
    <property type="entry name" value="DUF6459"/>
    <property type="match status" value="1"/>
</dbReference>
<name>A0ABP7WL50_9ACTN</name>
<feature type="region of interest" description="Disordered" evidence="1">
    <location>
        <begin position="146"/>
        <end position="198"/>
    </location>
</feature>
<gene>
    <name evidence="2" type="ORF">GCM10022214_60490</name>
</gene>